<evidence type="ECO:0000256" key="1">
    <source>
        <dbReference type="ARBA" id="ARBA00023127"/>
    </source>
</evidence>
<keyword evidence="1" id="KW-0195">Cyclin</keyword>
<dbReference type="InterPro" id="IPR036915">
    <property type="entry name" value="Cyclin-like_sf"/>
</dbReference>
<feature type="compositionally biased region" description="Polar residues" evidence="2">
    <location>
        <begin position="122"/>
        <end position="131"/>
    </location>
</feature>
<feature type="region of interest" description="Disordered" evidence="2">
    <location>
        <begin position="78"/>
        <end position="131"/>
    </location>
</feature>
<evidence type="ECO:0000313" key="4">
    <source>
        <dbReference type="EMBL" id="NOV52797.1"/>
    </source>
</evidence>
<feature type="domain" description="Cyclin C-terminal" evidence="3">
    <location>
        <begin position="2"/>
        <end position="56"/>
    </location>
</feature>
<sequence>MLVMAPSQIALTAVLYAANKAQANFETYITDVLFANSPREKLHHVRDTVKKLYLMVRGIEVPPKDRVRACEQKLEKCRNQENNPDSQAYKRKMQDGLDEDQQTSSKYSRISEEHRQVDDSMGGSSALESSP</sequence>
<dbReference type="InterPro" id="IPR031658">
    <property type="entry name" value="Cyclin_C_2"/>
</dbReference>
<dbReference type="AlphaFoldDB" id="A0A6M2E736"/>
<dbReference type="Pfam" id="PF16899">
    <property type="entry name" value="Cyclin_C_2"/>
    <property type="match status" value="1"/>
</dbReference>
<feature type="compositionally biased region" description="Basic and acidic residues" evidence="2">
    <location>
        <begin position="109"/>
        <end position="118"/>
    </location>
</feature>
<evidence type="ECO:0000259" key="3">
    <source>
        <dbReference type="Pfam" id="PF16899"/>
    </source>
</evidence>
<dbReference type="SUPFAM" id="SSF47954">
    <property type="entry name" value="Cyclin-like"/>
    <property type="match status" value="1"/>
</dbReference>
<reference evidence="4" key="1">
    <citation type="submission" date="2019-12" db="EMBL/GenBank/DDBJ databases">
        <title>The sialotranscriptome of the gopher-tortoise tick, Amblyomma tuberculatum.</title>
        <authorList>
            <person name="Karim S."/>
            <person name="Andersen J."/>
            <person name="Kumar D."/>
            <person name="Adamson S."/>
            <person name="Ennen J."/>
            <person name="Qualis C.P."/>
            <person name="Ribeiro J.M.C."/>
        </authorList>
    </citation>
    <scope>NUCLEOTIDE SEQUENCE</scope>
    <source>
        <strain evidence="4">Removed</strain>
        <tissue evidence="4">Salivary glands</tissue>
    </source>
</reference>
<protein>
    <recommendedName>
        <fullName evidence="3">Cyclin C-terminal domain-containing protein</fullName>
    </recommendedName>
</protein>
<proteinExistence type="predicted"/>
<organism evidence="4">
    <name type="scientific">Amblyomma tuberculatum</name>
    <dbReference type="NCBI Taxonomy" id="48802"/>
    <lineage>
        <taxon>Eukaryota</taxon>
        <taxon>Metazoa</taxon>
        <taxon>Ecdysozoa</taxon>
        <taxon>Arthropoda</taxon>
        <taxon>Chelicerata</taxon>
        <taxon>Arachnida</taxon>
        <taxon>Acari</taxon>
        <taxon>Parasitiformes</taxon>
        <taxon>Ixodida</taxon>
        <taxon>Ixodoidea</taxon>
        <taxon>Ixodidae</taxon>
        <taxon>Amblyomminae</taxon>
        <taxon>Amblyomma</taxon>
    </lineage>
</organism>
<name>A0A6M2E736_9ACAR</name>
<dbReference type="EMBL" id="GIDH01000854">
    <property type="protein sequence ID" value="NOV52797.1"/>
    <property type="molecule type" value="Transcribed_RNA"/>
</dbReference>
<dbReference type="Gene3D" id="1.10.472.10">
    <property type="entry name" value="Cyclin-like"/>
    <property type="match status" value="1"/>
</dbReference>
<accession>A0A6M2E736</accession>
<dbReference type="CDD" id="cd20525">
    <property type="entry name" value="CYCLIN_CCNH_rpt2"/>
    <property type="match status" value="1"/>
</dbReference>
<evidence type="ECO:0000256" key="2">
    <source>
        <dbReference type="SAM" id="MobiDB-lite"/>
    </source>
</evidence>